<evidence type="ECO:0000313" key="2">
    <source>
        <dbReference type="EMBL" id="AMP08327.1"/>
    </source>
</evidence>
<evidence type="ECO:0000313" key="3">
    <source>
        <dbReference type="Proteomes" id="UP000071778"/>
    </source>
</evidence>
<dbReference type="Proteomes" id="UP000071778">
    <property type="component" value="Chromosome"/>
</dbReference>
<gene>
    <name evidence="2" type="ORF">CAter282_0511</name>
</gene>
<evidence type="ECO:0008006" key="4">
    <source>
        <dbReference type="Google" id="ProtNLM"/>
    </source>
</evidence>
<reference evidence="2 3" key="1">
    <citation type="submission" date="2015-11" db="EMBL/GenBank/DDBJ databases">
        <title>Exploring the genomic traits of fungus-feeding bacterial genus Collimonas.</title>
        <authorList>
            <person name="Song C."/>
            <person name="Schmidt R."/>
            <person name="de Jager V."/>
            <person name="Krzyzanowska D."/>
            <person name="Jongedijk E."/>
            <person name="Cankar K."/>
            <person name="Beekwilder J."/>
            <person name="van Veen A."/>
            <person name="de Boer W."/>
            <person name="van Veen J.A."/>
            <person name="Garbeva P."/>
        </authorList>
    </citation>
    <scope>NUCLEOTIDE SEQUENCE [LARGE SCALE GENOMIC DNA]</scope>
    <source>
        <strain evidence="2 3">Ter282</strain>
    </source>
</reference>
<keyword evidence="1" id="KW-0472">Membrane</keyword>
<dbReference type="InterPro" id="IPR019253">
    <property type="entry name" value="DUF2244_TM"/>
</dbReference>
<dbReference type="AlphaFoldDB" id="A0A127QE52"/>
<protein>
    <recommendedName>
        <fullName evidence="4">Integral membrane protein</fullName>
    </recommendedName>
</protein>
<feature type="transmembrane region" description="Helical" evidence="1">
    <location>
        <begin position="43"/>
        <end position="64"/>
    </location>
</feature>
<proteinExistence type="predicted"/>
<evidence type="ECO:0000256" key="1">
    <source>
        <dbReference type="SAM" id="Phobius"/>
    </source>
</evidence>
<keyword evidence="1" id="KW-1133">Transmembrane helix</keyword>
<feature type="transmembrane region" description="Helical" evidence="1">
    <location>
        <begin position="20"/>
        <end position="37"/>
    </location>
</feature>
<organism evidence="2 3">
    <name type="scientific">Collimonas arenae</name>
    <dbReference type="NCBI Taxonomy" id="279058"/>
    <lineage>
        <taxon>Bacteria</taxon>
        <taxon>Pseudomonadati</taxon>
        <taxon>Pseudomonadota</taxon>
        <taxon>Betaproteobacteria</taxon>
        <taxon>Burkholderiales</taxon>
        <taxon>Oxalobacteraceae</taxon>
        <taxon>Collimonas</taxon>
    </lineage>
</organism>
<dbReference type="EMBL" id="CP013235">
    <property type="protein sequence ID" value="AMP08327.1"/>
    <property type="molecule type" value="Genomic_DNA"/>
</dbReference>
<keyword evidence="3" id="KW-1185">Reference proteome</keyword>
<keyword evidence="1" id="KW-0812">Transmembrane</keyword>
<sequence length="151" mass="17247">MVKREWDLRRNCAIAPRQLGFFYAILCATSFTVAIGFTLRGAWFVLLFAVVEMSAVAVAFLIYARHATDREHIAMLDDYLLVELIQAQQVRQFKLDLRCIRIAVPDTGRGLVGLEALGTRVEIGQFLTEWKRREFVQELRQELQRVSASAG</sequence>
<dbReference type="Pfam" id="PF10003">
    <property type="entry name" value="DUF2244"/>
    <property type="match status" value="1"/>
</dbReference>
<dbReference type="OrthoDB" id="9091577at2"/>
<dbReference type="PATRIC" id="fig|279058.17.peg.558"/>
<accession>A0A127QE52</accession>
<dbReference type="RefSeq" id="WP_061532142.1">
    <property type="nucleotide sequence ID" value="NZ_CP013235.1"/>
</dbReference>
<name>A0A127QE52_9BURK</name>